<dbReference type="GO" id="GO:0016787">
    <property type="term" value="F:hydrolase activity"/>
    <property type="evidence" value="ECO:0007669"/>
    <property type="project" value="UniProtKB-KW"/>
</dbReference>
<feature type="domain" description="Fungal lipase-type" evidence="3">
    <location>
        <begin position="65"/>
        <end position="195"/>
    </location>
</feature>
<dbReference type="InterPro" id="IPR029058">
    <property type="entry name" value="AB_hydrolase_fold"/>
</dbReference>
<dbReference type="OrthoDB" id="426718at2759"/>
<keyword evidence="1" id="KW-0732">Signal</keyword>
<dbReference type="Gene3D" id="3.40.50.1820">
    <property type="entry name" value="alpha/beta hydrolase"/>
    <property type="match status" value="1"/>
</dbReference>
<dbReference type="PANTHER" id="PTHR46640">
    <property type="entry name" value="TRIACYLGLYCEROL LIPASE, PUTATIVE (AFU_ORTHOLOGUE AFUA_6G06510)-RELATED"/>
    <property type="match status" value="1"/>
</dbReference>
<dbReference type="InParanoid" id="A0A1J7IS37"/>
<dbReference type="CDD" id="cd00519">
    <property type="entry name" value="Lipase_3"/>
    <property type="match status" value="1"/>
</dbReference>
<accession>A0A1J7IS37</accession>
<evidence type="ECO:0000256" key="1">
    <source>
        <dbReference type="ARBA" id="ARBA00022729"/>
    </source>
</evidence>
<dbReference type="GO" id="GO:0006629">
    <property type="term" value="P:lipid metabolic process"/>
    <property type="evidence" value="ECO:0007669"/>
    <property type="project" value="InterPro"/>
</dbReference>
<dbReference type="PANTHER" id="PTHR46640:SF1">
    <property type="entry name" value="FUNGAL LIPASE-LIKE DOMAIN-CONTAINING PROTEIN-RELATED"/>
    <property type="match status" value="1"/>
</dbReference>
<keyword evidence="5" id="KW-1185">Reference proteome</keyword>
<reference evidence="4 5" key="1">
    <citation type="submission" date="2016-10" db="EMBL/GenBank/DDBJ databases">
        <title>Draft genome sequence of Coniochaeta ligniaria NRRL30616, a lignocellulolytic fungus for bioabatement of inhibitors in plant biomass hydrolysates.</title>
        <authorList>
            <consortium name="DOE Joint Genome Institute"/>
            <person name="Jimenez D.J."/>
            <person name="Hector R.E."/>
            <person name="Riley R."/>
            <person name="Sun H."/>
            <person name="Grigoriev I.V."/>
            <person name="Van Elsas J.D."/>
            <person name="Nichols N.N."/>
        </authorList>
    </citation>
    <scope>NUCLEOTIDE SEQUENCE [LARGE SCALE GENOMIC DNA]</scope>
    <source>
        <strain evidence="4 5">NRRL 30616</strain>
    </source>
</reference>
<evidence type="ECO:0000259" key="3">
    <source>
        <dbReference type="Pfam" id="PF01764"/>
    </source>
</evidence>
<dbReference type="SUPFAM" id="SSF53474">
    <property type="entry name" value="alpha/beta-Hydrolases"/>
    <property type="match status" value="1"/>
</dbReference>
<proteinExistence type="predicted"/>
<keyword evidence="2" id="KW-0378">Hydrolase</keyword>
<dbReference type="AlphaFoldDB" id="A0A1J7IS37"/>
<organism evidence="4 5">
    <name type="scientific">Coniochaeta ligniaria NRRL 30616</name>
    <dbReference type="NCBI Taxonomy" id="1408157"/>
    <lineage>
        <taxon>Eukaryota</taxon>
        <taxon>Fungi</taxon>
        <taxon>Dikarya</taxon>
        <taxon>Ascomycota</taxon>
        <taxon>Pezizomycotina</taxon>
        <taxon>Sordariomycetes</taxon>
        <taxon>Sordariomycetidae</taxon>
        <taxon>Coniochaetales</taxon>
        <taxon>Coniochaetaceae</taxon>
        <taxon>Coniochaeta</taxon>
    </lineage>
</organism>
<evidence type="ECO:0000313" key="4">
    <source>
        <dbReference type="EMBL" id="OIW30011.1"/>
    </source>
</evidence>
<dbReference type="InterPro" id="IPR002921">
    <property type="entry name" value="Fungal_lipase-type"/>
</dbReference>
<gene>
    <name evidence="4" type="ORF">CONLIGDRAFT_680802</name>
</gene>
<dbReference type="STRING" id="1408157.A0A1J7IS37"/>
<dbReference type="Proteomes" id="UP000182658">
    <property type="component" value="Unassembled WGS sequence"/>
</dbReference>
<dbReference type="PROSITE" id="PS51257">
    <property type="entry name" value="PROKAR_LIPOPROTEIN"/>
    <property type="match status" value="1"/>
</dbReference>
<dbReference type="EMBL" id="KV875097">
    <property type="protein sequence ID" value="OIW30011.1"/>
    <property type="molecule type" value="Genomic_DNA"/>
</dbReference>
<dbReference type="InterPro" id="IPR051299">
    <property type="entry name" value="AB_hydrolase_lip/est"/>
</dbReference>
<protein>
    <submittedName>
        <fullName evidence="4">Lipase</fullName>
    </submittedName>
</protein>
<name>A0A1J7IS37_9PEZI</name>
<sequence>MRFFSQYAGAAYCNSQNSVGQAVTCAGSACPTVTSNGAKTAKTFSGILTDIQGLIAVDPTTKQIVVTFRGSKSVRNWISNIVFAFSDCSLVSGCQVHTGFSAAWGEVSSAVTSGVAAAKKANPGYAVVATGHSLGGAVATLAAAYLRASGTAVDLYTYGSPRVGNDAFAGYVSAQSGLEVRVTHLDDPVPRLPPLLFGYRHTSPEYWLSDGSATTTAYGVSDVKVCAGSANTDCNAGTGGLDIFAHLYYLGPISGCSSGFDFRKRDEAAPLTDAQLEDRLNMFTALDIQLAAAIANGTTT</sequence>
<dbReference type="Pfam" id="PF01764">
    <property type="entry name" value="Lipase_3"/>
    <property type="match status" value="1"/>
</dbReference>
<evidence type="ECO:0000313" key="5">
    <source>
        <dbReference type="Proteomes" id="UP000182658"/>
    </source>
</evidence>
<evidence type="ECO:0000256" key="2">
    <source>
        <dbReference type="ARBA" id="ARBA00022801"/>
    </source>
</evidence>